<feature type="binding site" evidence="5">
    <location>
        <position position="49"/>
    </location>
    <ligand>
        <name>S-adenosyl-L-methionine</name>
        <dbReference type="ChEBI" id="CHEBI:59789"/>
    </ligand>
</feature>
<keyword evidence="3 5" id="KW-0831">Ubiquinone biosynthesis</keyword>
<keyword evidence="2 5" id="KW-0808">Transferase</keyword>
<dbReference type="GO" id="GO:0032259">
    <property type="term" value="P:methylation"/>
    <property type="evidence" value="ECO:0007669"/>
    <property type="project" value="UniProtKB-KW"/>
</dbReference>
<evidence type="ECO:0000256" key="5">
    <source>
        <dbReference type="HAMAP-Rule" id="MF_00472"/>
    </source>
</evidence>
<evidence type="ECO:0000313" key="7">
    <source>
        <dbReference type="EMBL" id="RIJ27368.1"/>
    </source>
</evidence>
<reference evidence="7 8" key="1">
    <citation type="submission" date="2018-08" db="EMBL/GenBank/DDBJ databases">
        <title>Henriciella mobilis sp. nov., isolated from seawater.</title>
        <authorList>
            <person name="Cheng H."/>
            <person name="Wu Y.-H."/>
            <person name="Xu X.-W."/>
            <person name="Guo L.-L."/>
        </authorList>
    </citation>
    <scope>NUCLEOTIDE SEQUENCE [LARGE SCALE GENOMIC DNA]</scope>
    <source>
        <strain evidence="7 8">CCUG67844</strain>
    </source>
</reference>
<dbReference type="InterPro" id="IPR029063">
    <property type="entry name" value="SAM-dependent_MTases_sf"/>
</dbReference>
<comment type="catalytic activity">
    <reaction evidence="5">
        <text>a 3-demethylubiquinol + S-adenosyl-L-methionine = a ubiquinol + S-adenosyl-L-homocysteine + H(+)</text>
        <dbReference type="Rhea" id="RHEA:44380"/>
        <dbReference type="Rhea" id="RHEA-COMP:9566"/>
        <dbReference type="Rhea" id="RHEA-COMP:10914"/>
        <dbReference type="ChEBI" id="CHEBI:15378"/>
        <dbReference type="ChEBI" id="CHEBI:17976"/>
        <dbReference type="ChEBI" id="CHEBI:57856"/>
        <dbReference type="ChEBI" id="CHEBI:59789"/>
        <dbReference type="ChEBI" id="CHEBI:84422"/>
        <dbReference type="EC" id="2.1.1.64"/>
    </reaction>
</comment>
<dbReference type="GO" id="GO:0102208">
    <property type="term" value="F:2-polyprenyl-6-hydroxyphenol methylase activity"/>
    <property type="evidence" value="ECO:0007669"/>
    <property type="project" value="UniProtKB-EC"/>
</dbReference>
<dbReference type="InterPro" id="IPR010233">
    <property type="entry name" value="UbiG_MeTrfase"/>
</dbReference>
<dbReference type="Proteomes" id="UP000265845">
    <property type="component" value="Unassembled WGS sequence"/>
</dbReference>
<dbReference type="PANTHER" id="PTHR43464:SF19">
    <property type="entry name" value="UBIQUINONE BIOSYNTHESIS O-METHYLTRANSFERASE, MITOCHONDRIAL"/>
    <property type="match status" value="1"/>
</dbReference>
<feature type="binding site" evidence="5">
    <location>
        <position position="101"/>
    </location>
    <ligand>
        <name>S-adenosyl-L-methionine</name>
        <dbReference type="ChEBI" id="CHEBI:59789"/>
    </ligand>
</feature>
<evidence type="ECO:0000256" key="3">
    <source>
        <dbReference type="ARBA" id="ARBA00022688"/>
    </source>
</evidence>
<dbReference type="EC" id="2.1.1.222" evidence="5"/>
<dbReference type="OrthoDB" id="9801538at2"/>
<keyword evidence="1 5" id="KW-0489">Methyltransferase</keyword>
<proteinExistence type="inferred from homology"/>
<comment type="similarity">
    <text evidence="5">Belongs to the methyltransferase superfamily. UbiG/COQ3 family.</text>
</comment>
<comment type="pathway">
    <text evidence="5">Cofactor biosynthesis; ubiquinone biosynthesis.</text>
</comment>
<organism evidence="7 8">
    <name type="scientific">Henriciella algicola</name>
    <dbReference type="NCBI Taxonomy" id="1608422"/>
    <lineage>
        <taxon>Bacteria</taxon>
        <taxon>Pseudomonadati</taxon>
        <taxon>Pseudomonadota</taxon>
        <taxon>Alphaproteobacteria</taxon>
        <taxon>Hyphomonadales</taxon>
        <taxon>Hyphomonadaceae</taxon>
        <taxon>Henriciella</taxon>
    </lineage>
</organism>
<evidence type="ECO:0000259" key="6">
    <source>
        <dbReference type="Pfam" id="PF08241"/>
    </source>
</evidence>
<comment type="function">
    <text evidence="5">O-methyltransferase that catalyzes the 2 O-methylation steps in the ubiquinone biosynthetic pathway.</text>
</comment>
<comment type="caution">
    <text evidence="7">The sequence shown here is derived from an EMBL/GenBank/DDBJ whole genome shotgun (WGS) entry which is preliminary data.</text>
</comment>
<dbReference type="EMBL" id="QWGA01000008">
    <property type="protein sequence ID" value="RIJ27368.1"/>
    <property type="molecule type" value="Genomic_DNA"/>
</dbReference>
<keyword evidence="8" id="KW-1185">Reference proteome</keyword>
<evidence type="ECO:0000313" key="8">
    <source>
        <dbReference type="Proteomes" id="UP000265845"/>
    </source>
</evidence>
<dbReference type="AlphaFoldDB" id="A0A399R7L7"/>
<dbReference type="Pfam" id="PF08241">
    <property type="entry name" value="Methyltransf_11"/>
    <property type="match status" value="1"/>
</dbReference>
<dbReference type="RefSeq" id="WP_119454749.1">
    <property type="nucleotide sequence ID" value="NZ_QWGA01000008.1"/>
</dbReference>
<gene>
    <name evidence="5 7" type="primary">ubiG</name>
    <name evidence="7" type="ORF">D1222_13270</name>
</gene>
<dbReference type="EC" id="2.1.1.64" evidence="5"/>
<comment type="catalytic activity">
    <reaction evidence="5">
        <text>a 3-(all-trans-polyprenyl)benzene-1,2-diol + S-adenosyl-L-methionine = a 2-methoxy-6-(all-trans-polyprenyl)phenol + S-adenosyl-L-homocysteine + H(+)</text>
        <dbReference type="Rhea" id="RHEA:31411"/>
        <dbReference type="Rhea" id="RHEA-COMP:9550"/>
        <dbReference type="Rhea" id="RHEA-COMP:9551"/>
        <dbReference type="ChEBI" id="CHEBI:15378"/>
        <dbReference type="ChEBI" id="CHEBI:57856"/>
        <dbReference type="ChEBI" id="CHEBI:59789"/>
        <dbReference type="ChEBI" id="CHEBI:62729"/>
        <dbReference type="ChEBI" id="CHEBI:62731"/>
        <dbReference type="EC" id="2.1.1.222"/>
    </reaction>
</comment>
<feature type="binding site" evidence="5">
    <location>
        <position position="80"/>
    </location>
    <ligand>
        <name>S-adenosyl-L-methionine</name>
        <dbReference type="ChEBI" id="CHEBI:59789"/>
    </ligand>
</feature>
<dbReference type="HAMAP" id="MF_00472">
    <property type="entry name" value="UbiG"/>
    <property type="match status" value="1"/>
</dbReference>
<evidence type="ECO:0000256" key="2">
    <source>
        <dbReference type="ARBA" id="ARBA00022679"/>
    </source>
</evidence>
<keyword evidence="4 5" id="KW-0949">S-adenosyl-L-methionine</keyword>
<dbReference type="PANTHER" id="PTHR43464">
    <property type="entry name" value="METHYLTRANSFERASE"/>
    <property type="match status" value="1"/>
</dbReference>
<accession>A0A399R7L7</accession>
<feature type="domain" description="Methyltransferase type 11" evidence="6">
    <location>
        <begin position="77"/>
        <end position="172"/>
    </location>
</feature>
<evidence type="ECO:0000256" key="1">
    <source>
        <dbReference type="ARBA" id="ARBA00022603"/>
    </source>
</evidence>
<evidence type="ECO:0000256" key="4">
    <source>
        <dbReference type="ARBA" id="ARBA00022691"/>
    </source>
</evidence>
<dbReference type="SUPFAM" id="SSF53335">
    <property type="entry name" value="S-adenosyl-L-methionine-dependent methyltransferases"/>
    <property type="match status" value="1"/>
</dbReference>
<dbReference type="UniPathway" id="UPA00232"/>
<dbReference type="NCBIfam" id="TIGR01983">
    <property type="entry name" value="UbiG"/>
    <property type="match status" value="1"/>
</dbReference>
<dbReference type="Gene3D" id="3.40.50.150">
    <property type="entry name" value="Vaccinia Virus protein VP39"/>
    <property type="match status" value="1"/>
</dbReference>
<dbReference type="CDD" id="cd02440">
    <property type="entry name" value="AdoMet_MTases"/>
    <property type="match status" value="1"/>
</dbReference>
<dbReference type="GO" id="GO:0061542">
    <property type="term" value="F:3-demethylubiquinol 3-O-methyltransferase activity"/>
    <property type="evidence" value="ECO:0007669"/>
    <property type="project" value="UniProtKB-UniRule"/>
</dbReference>
<dbReference type="InterPro" id="IPR013216">
    <property type="entry name" value="Methyltransf_11"/>
</dbReference>
<feature type="binding site" evidence="5">
    <location>
        <position position="145"/>
    </location>
    <ligand>
        <name>S-adenosyl-L-methionine</name>
        <dbReference type="ChEBI" id="CHEBI:59789"/>
    </ligand>
</feature>
<protein>
    <recommendedName>
        <fullName evidence="5">Ubiquinone biosynthesis O-methyltransferase</fullName>
    </recommendedName>
    <alternativeName>
        <fullName evidence="5">2-polyprenyl-6-hydroxyphenol methylase</fullName>
        <ecNumber evidence="5">2.1.1.222</ecNumber>
    </alternativeName>
    <alternativeName>
        <fullName evidence="5">3-demethylubiquinone 3-O-methyltransferase</fullName>
        <ecNumber evidence="5">2.1.1.64</ecNumber>
    </alternativeName>
</protein>
<sequence>MDEFSENTVAEPRQPSIDPDEVAKFSAMAAEWWDPKGKFKPLHKFNPVRLGFIRDTACAHFALDGTARKPLEGLRVLDIGCGGGLVSEPMARLGASVTGVDASEANIKTALTHAREGGLDIDYRAGTAEGLLEAGVEPFDIVLNLEVVEHVADPAQFMKDTAALLRPGGLMIAATLNRTPKAFALAIVGAEYVLRWLPPGTHEFSKFLTPAEVAAPLQMAGLETDRPQGVSYNPVSDSWRLSDDTKVNYMLVARRPVSPGGG</sequence>
<dbReference type="GO" id="GO:0010420">
    <property type="term" value="F:polyprenyldihydroxybenzoate methyltransferase activity"/>
    <property type="evidence" value="ECO:0007669"/>
    <property type="project" value="InterPro"/>
</dbReference>
<name>A0A399R7L7_9PROT</name>